<feature type="compositionally biased region" description="Pro residues" evidence="5">
    <location>
        <begin position="1"/>
        <end position="17"/>
    </location>
</feature>
<evidence type="ECO:0000256" key="4">
    <source>
        <dbReference type="ARBA" id="ARBA00023136"/>
    </source>
</evidence>
<evidence type="ECO:0000256" key="3">
    <source>
        <dbReference type="ARBA" id="ARBA00022989"/>
    </source>
</evidence>
<dbReference type="EMBL" id="BMFY01000008">
    <property type="protein sequence ID" value="GGA17382.1"/>
    <property type="molecule type" value="Genomic_DNA"/>
</dbReference>
<proteinExistence type="predicted"/>
<evidence type="ECO:0000256" key="5">
    <source>
        <dbReference type="SAM" id="MobiDB-lite"/>
    </source>
</evidence>
<keyword evidence="3 6" id="KW-1133">Transmembrane helix</keyword>
<evidence type="ECO:0000256" key="1">
    <source>
        <dbReference type="ARBA" id="ARBA00004141"/>
    </source>
</evidence>
<feature type="transmembrane region" description="Helical" evidence="6">
    <location>
        <begin position="109"/>
        <end position="133"/>
    </location>
</feature>
<dbReference type="InterPro" id="IPR019109">
    <property type="entry name" value="MamF_MmsF"/>
</dbReference>
<evidence type="ECO:0000313" key="7">
    <source>
        <dbReference type="EMBL" id="GGA17382.1"/>
    </source>
</evidence>
<comment type="caution">
    <text evidence="7">The sequence shown here is derived from an EMBL/GenBank/DDBJ whole genome shotgun (WGS) entry which is preliminary data.</text>
</comment>
<feature type="region of interest" description="Disordered" evidence="5">
    <location>
        <begin position="1"/>
        <end position="66"/>
    </location>
</feature>
<reference evidence="7" key="2">
    <citation type="submission" date="2020-09" db="EMBL/GenBank/DDBJ databases">
        <authorList>
            <person name="Sun Q."/>
            <person name="Zhou Y."/>
        </authorList>
    </citation>
    <scope>NUCLEOTIDE SEQUENCE</scope>
    <source>
        <strain evidence="7">CGMCC 1.12785</strain>
    </source>
</reference>
<reference evidence="7" key="1">
    <citation type="journal article" date="2014" name="Int. J. Syst. Evol. Microbiol.">
        <title>Complete genome sequence of Corynebacterium casei LMG S-19264T (=DSM 44701T), isolated from a smear-ripened cheese.</title>
        <authorList>
            <consortium name="US DOE Joint Genome Institute (JGI-PGF)"/>
            <person name="Walter F."/>
            <person name="Albersmeier A."/>
            <person name="Kalinowski J."/>
            <person name="Ruckert C."/>
        </authorList>
    </citation>
    <scope>NUCLEOTIDE SEQUENCE</scope>
    <source>
        <strain evidence="7">CGMCC 1.12785</strain>
    </source>
</reference>
<gene>
    <name evidence="7" type="ORF">GCM10011333_20610</name>
</gene>
<dbReference type="Pfam" id="PF09685">
    <property type="entry name" value="MamF_MmsF"/>
    <property type="match status" value="1"/>
</dbReference>
<feature type="compositionally biased region" description="Pro residues" evidence="5">
    <location>
        <begin position="35"/>
        <end position="45"/>
    </location>
</feature>
<feature type="compositionally biased region" description="Low complexity" evidence="5">
    <location>
        <begin position="18"/>
        <end position="34"/>
    </location>
</feature>
<feature type="compositionally biased region" description="Low complexity" evidence="5">
    <location>
        <begin position="46"/>
        <end position="58"/>
    </location>
</feature>
<feature type="transmembrane region" description="Helical" evidence="6">
    <location>
        <begin position="74"/>
        <end position="97"/>
    </location>
</feature>
<evidence type="ECO:0000256" key="2">
    <source>
        <dbReference type="ARBA" id="ARBA00022692"/>
    </source>
</evidence>
<evidence type="ECO:0000313" key="8">
    <source>
        <dbReference type="Proteomes" id="UP000616114"/>
    </source>
</evidence>
<evidence type="ECO:0000256" key="6">
    <source>
        <dbReference type="SAM" id="Phobius"/>
    </source>
</evidence>
<keyword evidence="2 6" id="KW-0812">Transmembrane</keyword>
<sequence length="178" mass="19179">MSVPPQGPPNGPPPQPGQQPYGPQQPHQGFGFAPGYPPQGFPPGQPQTGYPQPQHPQGFAPGYPPAPTPDERQTAMWCHLGLALFGLLVPLIFFLTNPSSPFVRENVRNALNFGLTCFGANLIITIVSIPLMFVLVGMFTIFLVFVVVIAALVLGIMAAMAANRGEVYRYPMAIELVK</sequence>
<dbReference type="AlphaFoldDB" id="A0A8J2TYM1"/>
<comment type="subcellular location">
    <subcellularLocation>
        <location evidence="1">Membrane</location>
        <topology evidence="1">Multi-pass membrane protein</topology>
    </subcellularLocation>
</comment>
<keyword evidence="8" id="KW-1185">Reference proteome</keyword>
<evidence type="ECO:0008006" key="9">
    <source>
        <dbReference type="Google" id="ProtNLM"/>
    </source>
</evidence>
<organism evidence="7 8">
    <name type="scientific">Sediminivirga luteola</name>
    <dbReference type="NCBI Taxonomy" id="1774748"/>
    <lineage>
        <taxon>Bacteria</taxon>
        <taxon>Bacillati</taxon>
        <taxon>Actinomycetota</taxon>
        <taxon>Actinomycetes</taxon>
        <taxon>Micrococcales</taxon>
        <taxon>Brevibacteriaceae</taxon>
        <taxon>Sediminivirga</taxon>
    </lineage>
</organism>
<feature type="transmembrane region" description="Helical" evidence="6">
    <location>
        <begin position="139"/>
        <end position="162"/>
    </location>
</feature>
<dbReference type="RefSeq" id="WP_188550804.1">
    <property type="nucleotide sequence ID" value="NZ_BMFY01000008.1"/>
</dbReference>
<keyword evidence="4 6" id="KW-0472">Membrane</keyword>
<protein>
    <recommendedName>
        <fullName evidence="9">DUF4870 domain-containing protein</fullName>
    </recommendedName>
</protein>
<dbReference type="Proteomes" id="UP000616114">
    <property type="component" value="Unassembled WGS sequence"/>
</dbReference>
<accession>A0A8J2TYM1</accession>
<name>A0A8J2TYM1_9MICO</name>